<sequence length="133" mass="13835">ILFGSQTGTCLEIARNLAAEAVEKGFNATCASLNELGFAALSAARTPVLIVISSSTGDGDPPDNAAAFFVAMRRKPPAGAPPPPPAPLAGVQYTVLGLGDSNYTRFMYVPRSIKGRLAELGAKEFYGCVEADE</sequence>
<dbReference type="GO" id="GO:0030586">
    <property type="term" value="F:[methionine synthase] reductase (NADPH) activity"/>
    <property type="evidence" value="ECO:0007669"/>
    <property type="project" value="TreeGrafter"/>
</dbReference>
<dbReference type="SUPFAM" id="SSF52218">
    <property type="entry name" value="Flavoproteins"/>
    <property type="match status" value="1"/>
</dbReference>
<dbReference type="OrthoDB" id="1856718at2759"/>
<dbReference type="InParanoid" id="D8TSX8"/>
<dbReference type="Proteomes" id="UP000001058">
    <property type="component" value="Unassembled WGS sequence"/>
</dbReference>
<dbReference type="PANTHER" id="PTHR19384:SF84">
    <property type="entry name" value="METHIONINE SYNTHASE REDUCTASE"/>
    <property type="match status" value="1"/>
</dbReference>
<dbReference type="InterPro" id="IPR029039">
    <property type="entry name" value="Flavoprotein-like_sf"/>
</dbReference>
<dbReference type="GO" id="GO:0050660">
    <property type="term" value="F:flavin adenine dinucleotide binding"/>
    <property type="evidence" value="ECO:0007669"/>
    <property type="project" value="TreeGrafter"/>
</dbReference>
<dbReference type="AlphaFoldDB" id="D8TSX8"/>
<evidence type="ECO:0000256" key="1">
    <source>
        <dbReference type="ARBA" id="ARBA00022630"/>
    </source>
</evidence>
<evidence type="ECO:0000259" key="2">
    <source>
        <dbReference type="PROSITE" id="PS50902"/>
    </source>
</evidence>
<dbReference type="GeneID" id="9618711"/>
<evidence type="ECO:0000313" key="3">
    <source>
        <dbReference type="EMBL" id="EFJ49455.1"/>
    </source>
</evidence>
<feature type="domain" description="Flavodoxin-like" evidence="2">
    <location>
        <begin position="1"/>
        <end position="133"/>
    </location>
</feature>
<dbReference type="RefSeq" id="XP_002949436.1">
    <property type="nucleotide sequence ID" value="XM_002949390.1"/>
</dbReference>
<proteinExistence type="predicted"/>
<dbReference type="GO" id="GO:0010181">
    <property type="term" value="F:FMN binding"/>
    <property type="evidence" value="ECO:0007669"/>
    <property type="project" value="InterPro"/>
</dbReference>
<dbReference type="GO" id="GO:0050667">
    <property type="term" value="P:homocysteine metabolic process"/>
    <property type="evidence" value="ECO:0007669"/>
    <property type="project" value="TreeGrafter"/>
</dbReference>
<evidence type="ECO:0000313" key="4">
    <source>
        <dbReference type="Proteomes" id="UP000001058"/>
    </source>
</evidence>
<dbReference type="InterPro" id="IPR001094">
    <property type="entry name" value="Flavdoxin-like"/>
</dbReference>
<feature type="non-terminal residue" evidence="3">
    <location>
        <position position="133"/>
    </location>
</feature>
<accession>D8TSX8</accession>
<dbReference type="Pfam" id="PF00258">
    <property type="entry name" value="Flavodoxin_1"/>
    <property type="match status" value="1"/>
</dbReference>
<dbReference type="eggNOG" id="KOG1158">
    <property type="taxonomic scope" value="Eukaryota"/>
</dbReference>
<dbReference type="PRINTS" id="PR00369">
    <property type="entry name" value="FLAVODOXIN"/>
</dbReference>
<dbReference type="STRING" id="3068.D8TSX8"/>
<dbReference type="PANTHER" id="PTHR19384">
    <property type="entry name" value="NITRIC OXIDE SYNTHASE-RELATED"/>
    <property type="match status" value="1"/>
</dbReference>
<protein>
    <recommendedName>
        <fullName evidence="2">Flavodoxin-like domain-containing protein</fullName>
    </recommendedName>
</protein>
<gene>
    <name evidence="3" type="ORF">VOLCADRAFT_36914</name>
</gene>
<feature type="non-terminal residue" evidence="3">
    <location>
        <position position="1"/>
    </location>
</feature>
<dbReference type="PROSITE" id="PS50902">
    <property type="entry name" value="FLAVODOXIN_LIKE"/>
    <property type="match status" value="1"/>
</dbReference>
<dbReference type="KEGG" id="vcn:VOLCADRAFT_36914"/>
<dbReference type="GO" id="GO:0005829">
    <property type="term" value="C:cytosol"/>
    <property type="evidence" value="ECO:0007669"/>
    <property type="project" value="TreeGrafter"/>
</dbReference>
<keyword evidence="1" id="KW-0285">Flavoprotein</keyword>
<dbReference type="Gene3D" id="3.40.50.360">
    <property type="match status" value="1"/>
</dbReference>
<dbReference type="EMBL" id="GL378335">
    <property type="protein sequence ID" value="EFJ49455.1"/>
    <property type="molecule type" value="Genomic_DNA"/>
</dbReference>
<keyword evidence="4" id="KW-1185">Reference proteome</keyword>
<name>D8TSX8_VOLCA</name>
<dbReference type="InterPro" id="IPR008254">
    <property type="entry name" value="Flavodoxin/NO_synth"/>
</dbReference>
<dbReference type="GO" id="GO:0009086">
    <property type="term" value="P:methionine biosynthetic process"/>
    <property type="evidence" value="ECO:0007669"/>
    <property type="project" value="TreeGrafter"/>
</dbReference>
<reference evidence="3 4" key="1">
    <citation type="journal article" date="2010" name="Science">
        <title>Genomic analysis of organismal complexity in the multicellular green alga Volvox carteri.</title>
        <authorList>
            <person name="Prochnik S.E."/>
            <person name="Umen J."/>
            <person name="Nedelcu A.M."/>
            <person name="Hallmann A."/>
            <person name="Miller S.M."/>
            <person name="Nishii I."/>
            <person name="Ferris P."/>
            <person name="Kuo A."/>
            <person name="Mitros T."/>
            <person name="Fritz-Laylin L.K."/>
            <person name="Hellsten U."/>
            <person name="Chapman J."/>
            <person name="Simakov O."/>
            <person name="Rensing S.A."/>
            <person name="Terry A."/>
            <person name="Pangilinan J."/>
            <person name="Kapitonov V."/>
            <person name="Jurka J."/>
            <person name="Salamov A."/>
            <person name="Shapiro H."/>
            <person name="Schmutz J."/>
            <person name="Grimwood J."/>
            <person name="Lindquist E."/>
            <person name="Lucas S."/>
            <person name="Grigoriev I.V."/>
            <person name="Schmitt R."/>
            <person name="Kirk D."/>
            <person name="Rokhsar D.S."/>
        </authorList>
    </citation>
    <scope>NUCLEOTIDE SEQUENCE [LARGE SCALE GENOMIC DNA]</scope>
    <source>
        <strain evidence="4">f. Nagariensis / Eve</strain>
    </source>
</reference>
<organism evidence="4">
    <name type="scientific">Volvox carteri f. nagariensis</name>
    <dbReference type="NCBI Taxonomy" id="3068"/>
    <lineage>
        <taxon>Eukaryota</taxon>
        <taxon>Viridiplantae</taxon>
        <taxon>Chlorophyta</taxon>
        <taxon>core chlorophytes</taxon>
        <taxon>Chlorophyceae</taxon>
        <taxon>CS clade</taxon>
        <taxon>Chlamydomonadales</taxon>
        <taxon>Volvocaceae</taxon>
        <taxon>Volvox</taxon>
    </lineage>
</organism>